<evidence type="ECO:0000313" key="2">
    <source>
        <dbReference type="Proteomes" id="UP001596175"/>
    </source>
</evidence>
<protein>
    <submittedName>
        <fullName evidence="1">Uncharacterized protein</fullName>
    </submittedName>
</protein>
<reference evidence="2" key="1">
    <citation type="journal article" date="2019" name="Int. J. Syst. Evol. Microbiol.">
        <title>The Global Catalogue of Microorganisms (GCM) 10K type strain sequencing project: providing services to taxonomists for standard genome sequencing and annotation.</title>
        <authorList>
            <consortium name="The Broad Institute Genomics Platform"/>
            <consortium name="The Broad Institute Genome Sequencing Center for Infectious Disease"/>
            <person name="Wu L."/>
            <person name="Ma J."/>
        </authorList>
    </citation>
    <scope>NUCLEOTIDE SEQUENCE [LARGE SCALE GENOMIC DNA]</scope>
    <source>
        <strain evidence="2">XZYJ18</strain>
    </source>
</reference>
<dbReference type="EMBL" id="JBHSKG010000001">
    <property type="protein sequence ID" value="MFC5136992.1"/>
    <property type="molecule type" value="Genomic_DNA"/>
</dbReference>
<gene>
    <name evidence="1" type="ORF">ACFPK1_01995</name>
</gene>
<proteinExistence type="predicted"/>
<dbReference type="Proteomes" id="UP001596175">
    <property type="component" value="Unassembled WGS sequence"/>
</dbReference>
<comment type="caution">
    <text evidence="1">The sequence shown here is derived from an EMBL/GenBank/DDBJ whole genome shotgun (WGS) entry which is preliminary data.</text>
</comment>
<accession>A0ABV9Z731</accession>
<evidence type="ECO:0000313" key="1">
    <source>
        <dbReference type="EMBL" id="MFC5136992.1"/>
    </source>
</evidence>
<name>A0ABV9Z731_9PSEU</name>
<dbReference type="RefSeq" id="WP_378019213.1">
    <property type="nucleotide sequence ID" value="NZ_JBHSKG010000001.1"/>
</dbReference>
<sequence>MSVRFAWPVLAAPPQVDLQDLQLDEAPARGITKDQDHLRVVLPGDHAWDRFSCRVLVATDEDGSVFEDLICYVVASSRDSATRVPFVLSGLPGDGLVEIHRDEIARDVILTVEVAAVHHGRRRVIGRSAPWTVVAQVGVAPRTAGGLPFGLTWVDFSSEDAPAVVKGSPLASAVMETTLGATPQLLLNSALPGLRDLLHADSAKLERRRLRDLLGSDVARLAVSSLMRAAAAEVVEADDGTVIAPQEDLHRQVCEAIAEVMGGMGSVEELYQRLAGGDSDSSSGDLWSRIDLAIDEVVGRRGAVATACEEIRVV</sequence>
<keyword evidence="2" id="KW-1185">Reference proteome</keyword>
<organism evidence="1 2">
    <name type="scientific">Actinomycetospora rhizophila</name>
    <dbReference type="NCBI Taxonomy" id="1416876"/>
    <lineage>
        <taxon>Bacteria</taxon>
        <taxon>Bacillati</taxon>
        <taxon>Actinomycetota</taxon>
        <taxon>Actinomycetes</taxon>
        <taxon>Pseudonocardiales</taxon>
        <taxon>Pseudonocardiaceae</taxon>
        <taxon>Actinomycetospora</taxon>
    </lineage>
</organism>